<gene>
    <name evidence="3" type="ORF">EYW49_16655</name>
</gene>
<evidence type="ECO:0000313" key="4">
    <source>
        <dbReference type="Proteomes" id="UP000292781"/>
    </source>
</evidence>
<keyword evidence="4" id="KW-1185">Reference proteome</keyword>
<keyword evidence="1" id="KW-0472">Membrane</keyword>
<sequence length="44" mass="5008">MTGVDTNDFAEHRRTYEMFIGLVKRGTTALVVLLALMALFLVRH</sequence>
<proteinExistence type="predicted"/>
<protein>
    <submittedName>
        <fullName evidence="3">Aa3-type cytochrome c oxidase subunit IV</fullName>
    </submittedName>
</protein>
<feature type="transmembrane region" description="Helical" evidence="1">
    <location>
        <begin position="22"/>
        <end position="42"/>
    </location>
</feature>
<feature type="domain" description="Cytochrome c oxidase subunit IV bacterial aa3 type" evidence="2">
    <location>
        <begin position="5"/>
        <end position="41"/>
    </location>
</feature>
<dbReference type="RefSeq" id="WP_131310759.1">
    <property type="nucleotide sequence ID" value="NZ_SJFN01000028.1"/>
</dbReference>
<evidence type="ECO:0000313" key="3">
    <source>
        <dbReference type="EMBL" id="TBW35080.1"/>
    </source>
</evidence>
<organism evidence="3 4">
    <name type="scientific">Siculibacillus lacustris</name>
    <dbReference type="NCBI Taxonomy" id="1549641"/>
    <lineage>
        <taxon>Bacteria</taxon>
        <taxon>Pseudomonadati</taxon>
        <taxon>Pseudomonadota</taxon>
        <taxon>Alphaproteobacteria</taxon>
        <taxon>Hyphomicrobiales</taxon>
        <taxon>Ancalomicrobiaceae</taxon>
        <taxon>Siculibacillus</taxon>
    </lineage>
</organism>
<dbReference type="EMBL" id="SJFN01000028">
    <property type="protein sequence ID" value="TBW35080.1"/>
    <property type="molecule type" value="Genomic_DNA"/>
</dbReference>
<dbReference type="Pfam" id="PF07835">
    <property type="entry name" value="COX4_pro_2"/>
    <property type="match status" value="1"/>
</dbReference>
<comment type="caution">
    <text evidence="3">The sequence shown here is derived from an EMBL/GenBank/DDBJ whole genome shotgun (WGS) entry which is preliminary data.</text>
</comment>
<reference evidence="3 4" key="1">
    <citation type="submission" date="2019-02" db="EMBL/GenBank/DDBJ databases">
        <title>Siculibacillus lacustris gen. nov., sp. nov., a new rosette-forming bacterium isolated from a freshwater crater lake (Lake St. Ana, Romania).</title>
        <authorList>
            <person name="Felfoldi T."/>
            <person name="Marton Z."/>
            <person name="Szabo A."/>
            <person name="Mentes A."/>
            <person name="Boka K."/>
            <person name="Marialigeti K."/>
            <person name="Mathe I."/>
            <person name="Koncz M."/>
            <person name="Schumann P."/>
            <person name="Toth E."/>
        </authorList>
    </citation>
    <scope>NUCLEOTIDE SEQUENCE [LARGE SCALE GENOMIC DNA]</scope>
    <source>
        <strain evidence="3 4">SA-279</strain>
    </source>
</reference>
<dbReference type="Proteomes" id="UP000292781">
    <property type="component" value="Unassembled WGS sequence"/>
</dbReference>
<dbReference type="Gene3D" id="1.20.5.160">
    <property type="entry name" value="Bacterial aa3 type cytochrome c oxidase subunit IV"/>
    <property type="match status" value="1"/>
</dbReference>
<keyword evidence="1" id="KW-0812">Transmembrane</keyword>
<name>A0A4Q9VJP9_9HYPH</name>
<dbReference type="InterPro" id="IPR012422">
    <property type="entry name" value="Cyt_c_oxidase_su4_bac-aa3"/>
</dbReference>
<dbReference type="SUPFAM" id="SSF81469">
    <property type="entry name" value="Bacterial aa3 type cytochrome c oxidase subunit IV"/>
    <property type="match status" value="1"/>
</dbReference>
<accession>A0A4Q9VJP9</accession>
<evidence type="ECO:0000259" key="2">
    <source>
        <dbReference type="Pfam" id="PF07835"/>
    </source>
</evidence>
<dbReference type="InterPro" id="IPR036596">
    <property type="entry name" value="Cyt-C_aa3_sf"/>
</dbReference>
<evidence type="ECO:0000256" key="1">
    <source>
        <dbReference type="SAM" id="Phobius"/>
    </source>
</evidence>
<dbReference type="AlphaFoldDB" id="A0A4Q9VJP9"/>
<keyword evidence="1" id="KW-1133">Transmembrane helix</keyword>